<dbReference type="RefSeq" id="WP_138237089.1">
    <property type="nucleotide sequence ID" value="NZ_CP185860.1"/>
</dbReference>
<gene>
    <name evidence="1" type="ORF">FDY93_17725</name>
</gene>
<organism evidence="1 2">
    <name type="scientific">Microbulbifer harenosus</name>
    <dbReference type="NCBI Taxonomy" id="2576840"/>
    <lineage>
        <taxon>Bacteria</taxon>
        <taxon>Pseudomonadati</taxon>
        <taxon>Pseudomonadota</taxon>
        <taxon>Gammaproteobacteria</taxon>
        <taxon>Cellvibrionales</taxon>
        <taxon>Microbulbiferaceae</taxon>
        <taxon>Microbulbifer</taxon>
    </lineage>
</organism>
<proteinExistence type="predicted"/>
<reference evidence="1 2" key="1">
    <citation type="submission" date="2019-05" db="EMBL/GenBank/DDBJ databases">
        <title>Microbulbifer harenosus sp. nov., an alginate-degrading bacterium isolated from coastal sand.</title>
        <authorList>
            <person name="Huang H."/>
            <person name="Mo K."/>
            <person name="Bao S."/>
        </authorList>
    </citation>
    <scope>NUCLEOTIDE SEQUENCE [LARGE SCALE GENOMIC DNA]</scope>
    <source>
        <strain evidence="1 2">HB161719</strain>
    </source>
</reference>
<dbReference type="Gene3D" id="3.40.640.10">
    <property type="entry name" value="Type I PLP-dependent aspartate aminotransferase-like (Major domain)"/>
    <property type="match status" value="1"/>
</dbReference>
<name>A0ABY2UID8_9GAMM</name>
<comment type="caution">
    <text evidence="1">The sequence shown here is derived from an EMBL/GenBank/DDBJ whole genome shotgun (WGS) entry which is preliminary data.</text>
</comment>
<sequence length="566" mass="63490">MRKATVARRSSTNLFNSGKFVTRFSIVRPIYLSSKHYGNEICVRFGPVNTTCRFTGKLPATRKIGAVGMSSFSNDAVAENLDKVIRREFSLPTKDRRIATRPFLDFAPSCRSAVTAVQSALSQRADSGDVETRIRFREYELLDRISRLLGYSRIDTSGVFDLSHDLTQWYGFLLAHGSHEMVSHQGRDSRLIISGRYCSSVEAYLTMSLLSRQSLTRIPTRTDGETDVDRVMNYLESCFRRGIAIGGILLSTGQLYTGASDPVAAILEETDRLRQQYGVLNRPHIRLDIPLHWPLLLFRNYDFRRNPLVLPERASTAIESIRGALAACAQSDSCSINLGRWGYSPLPLSLLIVKNYKQLRLLVPDTVTTRLESKPDSGFPQRVSSPASATKLYSLEGLVASFTELGEHGLQHLAAGSIDRACYLKTRLQEYGDNHVLFPGATSPLVSFRRYPTKMGNEAAHHFREEVRALHSGNSALLRANTIWHFQQFSRRKERGLRTAWLTAAHLIDERAERMEPLAAETAAMMDPHITHAHIDAFIETLHRETASGEPVLNQSKVAEADSEYS</sequence>
<dbReference type="EMBL" id="VANI01000022">
    <property type="protein sequence ID" value="TLM74302.1"/>
    <property type="molecule type" value="Genomic_DNA"/>
</dbReference>
<evidence type="ECO:0000313" key="2">
    <source>
        <dbReference type="Proteomes" id="UP000306791"/>
    </source>
</evidence>
<dbReference type="SUPFAM" id="SSF53383">
    <property type="entry name" value="PLP-dependent transferases"/>
    <property type="match status" value="1"/>
</dbReference>
<accession>A0ABY2UID8</accession>
<dbReference type="InterPro" id="IPR015424">
    <property type="entry name" value="PyrdxlP-dep_Trfase"/>
</dbReference>
<keyword evidence="2" id="KW-1185">Reference proteome</keyword>
<dbReference type="InterPro" id="IPR015421">
    <property type="entry name" value="PyrdxlP-dep_Trfase_major"/>
</dbReference>
<dbReference type="Proteomes" id="UP000306791">
    <property type="component" value="Unassembled WGS sequence"/>
</dbReference>
<evidence type="ECO:0000313" key="1">
    <source>
        <dbReference type="EMBL" id="TLM74302.1"/>
    </source>
</evidence>
<protein>
    <submittedName>
        <fullName evidence="1">Uncharacterized protein</fullName>
    </submittedName>
</protein>